<evidence type="ECO:0000313" key="2">
    <source>
        <dbReference type="EMBL" id="MCH92364.1"/>
    </source>
</evidence>
<dbReference type="AlphaFoldDB" id="A0A392N1J8"/>
<keyword evidence="2" id="KW-0808">Transferase</keyword>
<feature type="domain" description="Reverse transcriptase zinc-binding" evidence="1">
    <location>
        <begin position="51"/>
        <end position="118"/>
    </location>
</feature>
<dbReference type="EMBL" id="LXQA010022526">
    <property type="protein sequence ID" value="MCH92364.1"/>
    <property type="molecule type" value="Genomic_DNA"/>
</dbReference>
<dbReference type="GO" id="GO:0016301">
    <property type="term" value="F:kinase activity"/>
    <property type="evidence" value="ECO:0007669"/>
    <property type="project" value="UniProtKB-KW"/>
</dbReference>
<dbReference type="Proteomes" id="UP000265520">
    <property type="component" value="Unassembled WGS sequence"/>
</dbReference>
<reference evidence="2 3" key="1">
    <citation type="journal article" date="2018" name="Front. Plant Sci.">
        <title>Red Clover (Trifolium pratense) and Zigzag Clover (T. medium) - A Picture of Genomic Similarities and Differences.</title>
        <authorList>
            <person name="Dluhosova J."/>
            <person name="Istvanek J."/>
            <person name="Nedelnik J."/>
            <person name="Repkova J."/>
        </authorList>
    </citation>
    <scope>NUCLEOTIDE SEQUENCE [LARGE SCALE GENOMIC DNA]</scope>
    <source>
        <strain evidence="3">cv. 10/8</strain>
        <tissue evidence="2">Leaf</tissue>
    </source>
</reference>
<name>A0A392N1J8_9FABA</name>
<organism evidence="2 3">
    <name type="scientific">Trifolium medium</name>
    <dbReference type="NCBI Taxonomy" id="97028"/>
    <lineage>
        <taxon>Eukaryota</taxon>
        <taxon>Viridiplantae</taxon>
        <taxon>Streptophyta</taxon>
        <taxon>Embryophyta</taxon>
        <taxon>Tracheophyta</taxon>
        <taxon>Spermatophyta</taxon>
        <taxon>Magnoliopsida</taxon>
        <taxon>eudicotyledons</taxon>
        <taxon>Gunneridae</taxon>
        <taxon>Pentapetalae</taxon>
        <taxon>rosids</taxon>
        <taxon>fabids</taxon>
        <taxon>Fabales</taxon>
        <taxon>Fabaceae</taxon>
        <taxon>Papilionoideae</taxon>
        <taxon>50 kb inversion clade</taxon>
        <taxon>NPAAA clade</taxon>
        <taxon>Hologalegina</taxon>
        <taxon>IRL clade</taxon>
        <taxon>Trifolieae</taxon>
        <taxon>Trifolium</taxon>
    </lineage>
</organism>
<sequence length="126" mass="14334">MMISEPHQDPLGHLLSGFSYRVTHCLYPRIKPNSAGMRGYVKKSHIKFSSQTLAKVWKSGAPSKAIAFSWQLLQDRIPTRQNLFRRHIIRDPSNILCIFCETTVESVDHLFVTCDLSSSSSSVRLQ</sequence>
<accession>A0A392N1J8</accession>
<evidence type="ECO:0000259" key="1">
    <source>
        <dbReference type="Pfam" id="PF13966"/>
    </source>
</evidence>
<dbReference type="InterPro" id="IPR026960">
    <property type="entry name" value="RVT-Znf"/>
</dbReference>
<evidence type="ECO:0000313" key="3">
    <source>
        <dbReference type="Proteomes" id="UP000265520"/>
    </source>
</evidence>
<dbReference type="Pfam" id="PF13966">
    <property type="entry name" value="zf-RVT"/>
    <property type="match status" value="1"/>
</dbReference>
<protein>
    <submittedName>
        <fullName evidence="2">Cysteine-rich receptor-like protein kinase</fullName>
    </submittedName>
</protein>
<keyword evidence="2" id="KW-0418">Kinase</keyword>
<comment type="caution">
    <text evidence="2">The sequence shown here is derived from an EMBL/GenBank/DDBJ whole genome shotgun (WGS) entry which is preliminary data.</text>
</comment>
<keyword evidence="3" id="KW-1185">Reference proteome</keyword>
<keyword evidence="2" id="KW-0675">Receptor</keyword>
<proteinExistence type="predicted"/>